<sequence>MLTLYHGPNTRSSRIIRLLMEMEVLNQVEIRVVGLIRQGNIGAPDPANPHPEGKVPLLVHDGTAIRESNAIMLYLTDLFDSPMGIPIGDPRRGEYLSWLAYYGNVVEPVLVGKFAEIDHPAYFATFRGLTEMGQRLAEALADRPFLLGDRFTAADLIMVSAFTFAPQMAPDIPAVRQWIERCQARPSAAALQKHEAVLAAETPAA</sequence>
<organism evidence="3 4">
    <name type="scientific">Sulfitobacter porphyrae</name>
    <dbReference type="NCBI Taxonomy" id="1246864"/>
    <lineage>
        <taxon>Bacteria</taxon>
        <taxon>Pseudomonadati</taxon>
        <taxon>Pseudomonadota</taxon>
        <taxon>Alphaproteobacteria</taxon>
        <taxon>Rhodobacterales</taxon>
        <taxon>Roseobacteraceae</taxon>
        <taxon>Sulfitobacter</taxon>
    </lineage>
</organism>
<dbReference type="Proteomes" id="UP001596353">
    <property type="component" value="Unassembled WGS sequence"/>
</dbReference>
<name>A0ABW2B6S6_9RHOB</name>
<evidence type="ECO:0000313" key="3">
    <source>
        <dbReference type="EMBL" id="MFC6761253.1"/>
    </source>
</evidence>
<evidence type="ECO:0000313" key="4">
    <source>
        <dbReference type="Proteomes" id="UP001596353"/>
    </source>
</evidence>
<dbReference type="PANTHER" id="PTHR44051:SF21">
    <property type="entry name" value="GLUTATHIONE S-TRANSFERASE FAMILY PROTEIN"/>
    <property type="match status" value="1"/>
</dbReference>
<dbReference type="CDD" id="cd03046">
    <property type="entry name" value="GST_N_GTT1_like"/>
    <property type="match status" value="1"/>
</dbReference>
<dbReference type="SUPFAM" id="SSF52833">
    <property type="entry name" value="Thioredoxin-like"/>
    <property type="match status" value="1"/>
</dbReference>
<dbReference type="InterPro" id="IPR040079">
    <property type="entry name" value="Glutathione_S-Trfase"/>
</dbReference>
<gene>
    <name evidence="3" type="ORF">ACFQFQ_20205</name>
</gene>
<dbReference type="CDD" id="cd03207">
    <property type="entry name" value="GST_C_8"/>
    <property type="match status" value="1"/>
</dbReference>
<dbReference type="Gene3D" id="1.20.1050.10">
    <property type="match status" value="1"/>
</dbReference>
<dbReference type="SFLD" id="SFLDS00019">
    <property type="entry name" value="Glutathione_Transferase_(cytos"/>
    <property type="match status" value="1"/>
</dbReference>
<dbReference type="Pfam" id="PF00043">
    <property type="entry name" value="GST_C"/>
    <property type="match status" value="1"/>
</dbReference>
<accession>A0ABW2B6S6</accession>
<reference evidence="4" key="1">
    <citation type="journal article" date="2019" name="Int. J. Syst. Evol. Microbiol.">
        <title>The Global Catalogue of Microorganisms (GCM) 10K type strain sequencing project: providing services to taxonomists for standard genome sequencing and annotation.</title>
        <authorList>
            <consortium name="The Broad Institute Genomics Platform"/>
            <consortium name="The Broad Institute Genome Sequencing Center for Infectious Disease"/>
            <person name="Wu L."/>
            <person name="Ma J."/>
        </authorList>
    </citation>
    <scope>NUCLEOTIDE SEQUENCE [LARGE SCALE GENOMIC DNA]</scope>
    <source>
        <strain evidence="4">CCUG 66188</strain>
    </source>
</reference>
<dbReference type="EMBL" id="JBHSWG010000001">
    <property type="protein sequence ID" value="MFC6761253.1"/>
    <property type="molecule type" value="Genomic_DNA"/>
</dbReference>
<evidence type="ECO:0000256" key="1">
    <source>
        <dbReference type="RuleBase" id="RU003494"/>
    </source>
</evidence>
<dbReference type="PANTHER" id="PTHR44051">
    <property type="entry name" value="GLUTATHIONE S-TRANSFERASE-RELATED"/>
    <property type="match status" value="1"/>
</dbReference>
<dbReference type="SFLD" id="SFLDG00358">
    <property type="entry name" value="Main_(cytGST)"/>
    <property type="match status" value="1"/>
</dbReference>
<proteinExistence type="inferred from homology"/>
<dbReference type="Pfam" id="PF02798">
    <property type="entry name" value="GST_N"/>
    <property type="match status" value="1"/>
</dbReference>
<comment type="similarity">
    <text evidence="1">Belongs to the GST superfamily.</text>
</comment>
<evidence type="ECO:0000259" key="2">
    <source>
        <dbReference type="PROSITE" id="PS50404"/>
    </source>
</evidence>
<comment type="caution">
    <text evidence="3">The sequence shown here is derived from an EMBL/GenBank/DDBJ whole genome shotgun (WGS) entry which is preliminary data.</text>
</comment>
<dbReference type="InterPro" id="IPR004045">
    <property type="entry name" value="Glutathione_S-Trfase_N"/>
</dbReference>
<dbReference type="InterPro" id="IPR004046">
    <property type="entry name" value="GST_C"/>
</dbReference>
<dbReference type="InterPro" id="IPR036282">
    <property type="entry name" value="Glutathione-S-Trfase_C_sf"/>
</dbReference>
<feature type="domain" description="GST N-terminal" evidence="2">
    <location>
        <begin position="1"/>
        <end position="83"/>
    </location>
</feature>
<dbReference type="PROSITE" id="PS50404">
    <property type="entry name" value="GST_NTER"/>
    <property type="match status" value="1"/>
</dbReference>
<keyword evidence="4" id="KW-1185">Reference proteome</keyword>
<protein>
    <submittedName>
        <fullName evidence="3">Glutathione S-transferase family protein</fullName>
    </submittedName>
</protein>
<dbReference type="SUPFAM" id="SSF47616">
    <property type="entry name" value="GST C-terminal domain-like"/>
    <property type="match status" value="1"/>
</dbReference>
<dbReference type="Gene3D" id="3.40.30.10">
    <property type="entry name" value="Glutaredoxin"/>
    <property type="match status" value="1"/>
</dbReference>
<dbReference type="InterPro" id="IPR036249">
    <property type="entry name" value="Thioredoxin-like_sf"/>
</dbReference>